<feature type="compositionally biased region" description="Basic and acidic residues" evidence="1">
    <location>
        <begin position="84"/>
        <end position="101"/>
    </location>
</feature>
<evidence type="ECO:0000313" key="4">
    <source>
        <dbReference type="Proteomes" id="UP000005240"/>
    </source>
</evidence>
<reference evidence="3" key="4">
    <citation type="submission" date="2025-05" db="UniProtKB">
        <authorList>
            <consortium name="EnsemblFungi"/>
        </authorList>
    </citation>
    <scope>IDENTIFICATION</scope>
    <source>
        <strain evidence="3">isolate 1-1 / race 1 (BBBD)</strain>
    </source>
</reference>
<gene>
    <name evidence="2" type="ORF">PTTG_29286</name>
</gene>
<accession>A0A180G4Z0</accession>
<protein>
    <submittedName>
        <fullName evidence="2 3">Uncharacterized protein</fullName>
    </submittedName>
</protein>
<reference evidence="2" key="2">
    <citation type="submission" date="2016-05" db="EMBL/GenBank/DDBJ databases">
        <title>Comparative analysis highlights variable genome content of wheat rusts and divergence of the mating loci.</title>
        <authorList>
            <person name="Cuomo C.A."/>
            <person name="Bakkeren G."/>
            <person name="Szabo L."/>
            <person name="Khalil H."/>
            <person name="Joly D."/>
            <person name="Goldberg J."/>
            <person name="Young S."/>
            <person name="Zeng Q."/>
            <person name="Fellers J."/>
        </authorList>
    </citation>
    <scope>NUCLEOTIDE SEQUENCE [LARGE SCALE GENOMIC DNA]</scope>
    <source>
        <strain evidence="2">1-1 BBBD Race 1</strain>
    </source>
</reference>
<feature type="compositionally biased region" description="Polar residues" evidence="1">
    <location>
        <begin position="25"/>
        <end position="46"/>
    </location>
</feature>
<dbReference type="VEuPathDB" id="FungiDB:PTTG_29286"/>
<feature type="compositionally biased region" description="Polar residues" evidence="1">
    <location>
        <begin position="1"/>
        <end position="13"/>
    </location>
</feature>
<reference evidence="3 4" key="3">
    <citation type="journal article" date="2017" name="G3 (Bethesda)">
        <title>Comparative analysis highlights variable genome content of wheat rusts and divergence of the mating loci.</title>
        <authorList>
            <person name="Cuomo C.A."/>
            <person name="Bakkeren G."/>
            <person name="Khalil H.B."/>
            <person name="Panwar V."/>
            <person name="Joly D."/>
            <person name="Linning R."/>
            <person name="Sakthikumar S."/>
            <person name="Song X."/>
            <person name="Adiconis X."/>
            <person name="Fan L."/>
            <person name="Goldberg J.M."/>
            <person name="Levin J.Z."/>
            <person name="Young S."/>
            <person name="Zeng Q."/>
            <person name="Anikster Y."/>
            <person name="Bruce M."/>
            <person name="Wang M."/>
            <person name="Yin C."/>
            <person name="McCallum B."/>
            <person name="Szabo L.J."/>
            <person name="Hulbert S."/>
            <person name="Chen X."/>
            <person name="Fellers J.P."/>
        </authorList>
    </citation>
    <scope>NUCLEOTIDE SEQUENCE</scope>
    <source>
        <strain evidence="4">Isolate 1-1 / race 1 (BBBD)</strain>
        <strain evidence="3">isolate 1-1 / race 1 (BBBD)</strain>
    </source>
</reference>
<sequence>MSGLNIQDTTNSVKAAPVADEESQMAHQNPTQTQDPDTDANPQGALSQAAGMIPKPTKVEKAAKNKPTTRAMAKNPMATPRAKPPREEAPRGPLRDPETAKILRPASRPTMAKDNPVTIEENGMSD</sequence>
<feature type="region of interest" description="Disordered" evidence="1">
    <location>
        <begin position="1"/>
        <end position="126"/>
    </location>
</feature>
<proteinExistence type="predicted"/>
<evidence type="ECO:0000256" key="1">
    <source>
        <dbReference type="SAM" id="MobiDB-lite"/>
    </source>
</evidence>
<organism evidence="2">
    <name type="scientific">Puccinia triticina (isolate 1-1 / race 1 (BBBD))</name>
    <name type="common">Brown leaf rust fungus</name>
    <dbReference type="NCBI Taxonomy" id="630390"/>
    <lineage>
        <taxon>Eukaryota</taxon>
        <taxon>Fungi</taxon>
        <taxon>Dikarya</taxon>
        <taxon>Basidiomycota</taxon>
        <taxon>Pucciniomycotina</taxon>
        <taxon>Pucciniomycetes</taxon>
        <taxon>Pucciniales</taxon>
        <taxon>Pucciniaceae</taxon>
        <taxon>Puccinia</taxon>
    </lineage>
</organism>
<evidence type="ECO:0000313" key="3">
    <source>
        <dbReference type="EnsemblFungi" id="PTTG_29286-t43_1-p1"/>
    </source>
</evidence>
<name>A0A180G4Z0_PUCT1</name>
<keyword evidence="4" id="KW-1185">Reference proteome</keyword>
<evidence type="ECO:0000313" key="2">
    <source>
        <dbReference type="EMBL" id="OAV87765.1"/>
    </source>
</evidence>
<dbReference type="Proteomes" id="UP000005240">
    <property type="component" value="Unassembled WGS sequence"/>
</dbReference>
<dbReference type="EMBL" id="ADAS02000287">
    <property type="protein sequence ID" value="OAV87765.1"/>
    <property type="molecule type" value="Genomic_DNA"/>
</dbReference>
<dbReference type="EnsemblFungi" id="PTTG_29286-t43_1">
    <property type="protein sequence ID" value="PTTG_29286-t43_1-p1"/>
    <property type="gene ID" value="PTTG_29286"/>
</dbReference>
<dbReference type="AlphaFoldDB" id="A0A180G4Z0"/>
<reference evidence="2" key="1">
    <citation type="submission" date="2009-11" db="EMBL/GenBank/DDBJ databases">
        <authorList>
            <consortium name="The Broad Institute Genome Sequencing Platform"/>
            <person name="Ward D."/>
            <person name="Feldgarden M."/>
            <person name="Earl A."/>
            <person name="Young S.K."/>
            <person name="Zeng Q."/>
            <person name="Koehrsen M."/>
            <person name="Alvarado L."/>
            <person name="Berlin A."/>
            <person name="Bochicchio J."/>
            <person name="Borenstein D."/>
            <person name="Chapman S.B."/>
            <person name="Chen Z."/>
            <person name="Engels R."/>
            <person name="Freedman E."/>
            <person name="Gellesch M."/>
            <person name="Goldberg J."/>
            <person name="Griggs A."/>
            <person name="Gujja S."/>
            <person name="Heilman E."/>
            <person name="Heiman D."/>
            <person name="Hepburn T."/>
            <person name="Howarth C."/>
            <person name="Jen D."/>
            <person name="Larson L."/>
            <person name="Lewis B."/>
            <person name="Mehta T."/>
            <person name="Park D."/>
            <person name="Pearson M."/>
            <person name="Roberts A."/>
            <person name="Saif S."/>
            <person name="Shea T."/>
            <person name="Shenoy N."/>
            <person name="Sisk P."/>
            <person name="Stolte C."/>
            <person name="Sykes S."/>
            <person name="Thomson T."/>
            <person name="Walk T."/>
            <person name="White J."/>
            <person name="Yandava C."/>
            <person name="Izard J."/>
            <person name="Baranova O.V."/>
            <person name="Blanton J.M."/>
            <person name="Tanner A.C."/>
            <person name="Dewhirst F.E."/>
            <person name="Haas B."/>
            <person name="Nusbaum C."/>
            <person name="Birren B."/>
        </authorList>
    </citation>
    <scope>NUCLEOTIDE SEQUENCE [LARGE SCALE GENOMIC DNA]</scope>
    <source>
        <strain evidence="2">1-1 BBBD Race 1</strain>
    </source>
</reference>